<dbReference type="InterPro" id="IPR005123">
    <property type="entry name" value="Oxoglu/Fe-dep_dioxygenase_dom"/>
</dbReference>
<feature type="domain" description="Fe2OG dioxygenase" evidence="8">
    <location>
        <begin position="78"/>
        <end position="178"/>
    </location>
</feature>
<dbReference type="NCBIfam" id="NF003975">
    <property type="entry name" value="PRK05467.1-4"/>
    <property type="match status" value="1"/>
</dbReference>
<protein>
    <submittedName>
        <fullName evidence="9">PKHD-type hydroxylase</fullName>
    </submittedName>
</protein>
<dbReference type="AlphaFoldDB" id="A0A1I6E483"/>
<reference evidence="9 10" key="1">
    <citation type="submission" date="2016-10" db="EMBL/GenBank/DDBJ databases">
        <authorList>
            <person name="de Groot N.N."/>
        </authorList>
    </citation>
    <scope>NUCLEOTIDE SEQUENCE [LARGE SCALE GENOMIC DNA]</scope>
    <source>
        <strain evidence="10">KMM 9023,NRIC 0796,JCM 17311,KCTC 23692</strain>
    </source>
</reference>
<evidence type="ECO:0000256" key="5">
    <source>
        <dbReference type="ARBA" id="ARBA00023002"/>
    </source>
</evidence>
<accession>A0A1I6E483</accession>
<feature type="binding site" evidence="7">
    <location>
        <position position="98"/>
    </location>
    <ligand>
        <name>Fe cation</name>
        <dbReference type="ChEBI" id="CHEBI:24875"/>
    </ligand>
</feature>
<sequence length="227" mass="25434">MLITIPDLLTPDETAHIRQVLERTDWVDGLSTAGDQAAGVKKNLQVPTDNHEAQKLSALVLQALGRSPTYSSAVLPLQVLPPMFNRYDAGMTFGDHVDGSIRVIPQTGQRIRTDVSTTVFLTEPDEYEGGELVVKDTYGEHKVKLPAGHAVVYPSTSLHRVTPVTKGSRWASFFWAQSMIRDDWQRHMMYDLDQSIMRIRGLLPDDDPAVTGITAHYHNMIRQWAEV</sequence>
<dbReference type="GO" id="GO:0006974">
    <property type="term" value="P:DNA damage response"/>
    <property type="evidence" value="ECO:0007669"/>
    <property type="project" value="TreeGrafter"/>
</dbReference>
<dbReference type="Pfam" id="PF13640">
    <property type="entry name" value="2OG-FeII_Oxy_3"/>
    <property type="match status" value="1"/>
</dbReference>
<dbReference type="Gene3D" id="2.60.120.620">
    <property type="entry name" value="q2cbj1_9rhob like domain"/>
    <property type="match status" value="1"/>
</dbReference>
<comment type="cofactor">
    <cofactor evidence="7">
        <name>Fe(2+)</name>
        <dbReference type="ChEBI" id="CHEBI:29033"/>
    </cofactor>
    <text evidence="7">Binds 1 Fe(2+) ion per subunit.</text>
</comment>
<evidence type="ECO:0000256" key="7">
    <source>
        <dbReference type="HAMAP-Rule" id="MF_00657"/>
    </source>
</evidence>
<keyword evidence="6 7" id="KW-0408">Iron</keyword>
<comment type="cofactor">
    <cofactor evidence="1 7">
        <name>L-ascorbate</name>
        <dbReference type="ChEBI" id="CHEBI:38290"/>
    </cofactor>
</comment>
<evidence type="ECO:0000256" key="4">
    <source>
        <dbReference type="ARBA" id="ARBA00022964"/>
    </source>
</evidence>
<dbReference type="Proteomes" id="UP000199302">
    <property type="component" value="Unassembled WGS sequence"/>
</dbReference>
<dbReference type="GO" id="GO:0005506">
    <property type="term" value="F:iron ion binding"/>
    <property type="evidence" value="ECO:0007669"/>
    <property type="project" value="UniProtKB-UniRule"/>
</dbReference>
<evidence type="ECO:0000313" key="9">
    <source>
        <dbReference type="EMBL" id="SFR12523.1"/>
    </source>
</evidence>
<dbReference type="PROSITE" id="PS51471">
    <property type="entry name" value="FE2OG_OXY"/>
    <property type="match status" value="1"/>
</dbReference>
<dbReference type="InterPro" id="IPR044862">
    <property type="entry name" value="Pro_4_hyd_alph_FE2OG_OXY"/>
</dbReference>
<name>A0A1I6E483_9RHOB</name>
<dbReference type="PANTHER" id="PTHR41536">
    <property type="entry name" value="PKHD-TYPE HYDROXYLASE YBIX"/>
    <property type="match status" value="1"/>
</dbReference>
<evidence type="ECO:0000313" key="10">
    <source>
        <dbReference type="Proteomes" id="UP000199302"/>
    </source>
</evidence>
<evidence type="ECO:0000259" key="8">
    <source>
        <dbReference type="PROSITE" id="PS51471"/>
    </source>
</evidence>
<dbReference type="InterPro" id="IPR041097">
    <property type="entry name" value="PKHD_C"/>
</dbReference>
<gene>
    <name evidence="9" type="ORF">SAMN04515673_10775</name>
</gene>
<dbReference type="SUPFAM" id="SSF51197">
    <property type="entry name" value="Clavaminate synthase-like"/>
    <property type="match status" value="1"/>
</dbReference>
<feature type="binding site" evidence="7">
    <location>
        <position position="169"/>
    </location>
    <ligand>
        <name>2-oxoglutarate</name>
        <dbReference type="ChEBI" id="CHEBI:16810"/>
    </ligand>
</feature>
<dbReference type="OrthoDB" id="9812472at2"/>
<dbReference type="GO" id="GO:0031418">
    <property type="term" value="F:L-ascorbic acid binding"/>
    <property type="evidence" value="ECO:0007669"/>
    <property type="project" value="UniProtKB-KW"/>
</dbReference>
<organism evidence="9 10">
    <name type="scientific">Poseidonocella sedimentorum</name>
    <dbReference type="NCBI Taxonomy" id="871652"/>
    <lineage>
        <taxon>Bacteria</taxon>
        <taxon>Pseudomonadati</taxon>
        <taxon>Pseudomonadota</taxon>
        <taxon>Alphaproteobacteria</taxon>
        <taxon>Rhodobacterales</taxon>
        <taxon>Roseobacteraceae</taxon>
        <taxon>Poseidonocella</taxon>
    </lineage>
</organism>
<evidence type="ECO:0000256" key="2">
    <source>
        <dbReference type="ARBA" id="ARBA00022723"/>
    </source>
</evidence>
<dbReference type="STRING" id="871652.SAMN04515673_10775"/>
<dbReference type="NCBIfam" id="NF003974">
    <property type="entry name" value="PRK05467.1-3"/>
    <property type="match status" value="1"/>
</dbReference>
<keyword evidence="3 7" id="KW-0847">Vitamin C</keyword>
<keyword evidence="2 7" id="KW-0479">Metal-binding</keyword>
<dbReference type="GO" id="GO:0016706">
    <property type="term" value="F:2-oxoglutarate-dependent dioxygenase activity"/>
    <property type="evidence" value="ECO:0007669"/>
    <property type="project" value="UniProtKB-UniRule"/>
</dbReference>
<dbReference type="Pfam" id="PF18331">
    <property type="entry name" value="PKHD_C"/>
    <property type="match status" value="1"/>
</dbReference>
<dbReference type="EMBL" id="FOYI01000007">
    <property type="protein sequence ID" value="SFR12523.1"/>
    <property type="molecule type" value="Genomic_DNA"/>
</dbReference>
<evidence type="ECO:0000256" key="6">
    <source>
        <dbReference type="ARBA" id="ARBA00023004"/>
    </source>
</evidence>
<dbReference type="SMART" id="SM00702">
    <property type="entry name" value="P4Hc"/>
    <property type="match status" value="1"/>
</dbReference>
<feature type="binding site" evidence="7">
    <location>
        <position position="96"/>
    </location>
    <ligand>
        <name>Fe cation</name>
        <dbReference type="ChEBI" id="CHEBI:24875"/>
    </ligand>
</feature>
<dbReference type="HAMAP" id="MF_00657">
    <property type="entry name" value="Hydroxyl_YbiX"/>
    <property type="match status" value="1"/>
</dbReference>
<dbReference type="GO" id="GO:0006879">
    <property type="term" value="P:intracellular iron ion homeostasis"/>
    <property type="evidence" value="ECO:0007669"/>
    <property type="project" value="TreeGrafter"/>
</dbReference>
<feature type="binding site" evidence="7">
    <location>
        <position position="159"/>
    </location>
    <ligand>
        <name>Fe cation</name>
        <dbReference type="ChEBI" id="CHEBI:24875"/>
    </ligand>
</feature>
<dbReference type="InterPro" id="IPR023550">
    <property type="entry name" value="PKHD_hydroxylase"/>
</dbReference>
<keyword evidence="5 7" id="KW-0560">Oxidoreductase</keyword>
<dbReference type="Gene3D" id="4.10.860.20">
    <property type="entry name" value="Rabenosyn, Rab binding domain"/>
    <property type="match status" value="1"/>
</dbReference>
<dbReference type="InterPro" id="IPR006620">
    <property type="entry name" value="Pro_4_hyd_alph"/>
</dbReference>
<evidence type="ECO:0000256" key="3">
    <source>
        <dbReference type="ARBA" id="ARBA00022896"/>
    </source>
</evidence>
<evidence type="ECO:0000256" key="1">
    <source>
        <dbReference type="ARBA" id="ARBA00001961"/>
    </source>
</evidence>
<keyword evidence="4 7" id="KW-0223">Dioxygenase</keyword>
<keyword evidence="10" id="KW-1185">Reference proteome</keyword>
<proteinExistence type="inferred from homology"/>
<dbReference type="PANTHER" id="PTHR41536:SF1">
    <property type="entry name" value="PKHD-TYPE HYDROXYLASE YBIX"/>
    <property type="match status" value="1"/>
</dbReference>